<keyword evidence="2" id="KW-0723">Serine/threonine-protein kinase</keyword>
<sequence length="219" mass="25404">MSILTNESEFKVLIEKELIPNVNLKSERPNNPIVVKNIPEGWKCIGSGNYAAVFIHHSEPNVVVKVYGKDLDGLEKEVQVYKQLGEHPAYSKLIQFGEKYLVLKRLEGITLYNALANGDRIPESVIKDVNIALKYAISRGLNPYDVHGKNVMMKDGRGYVVDISDFYKKGKDEKWEDLVKAYYKLYKKTLYKVPIKIPLKFLDFTRHSYRFYKKLKRKI</sequence>
<dbReference type="InterPro" id="IPR052396">
    <property type="entry name" value="Meiotic_Drive_Suppr_Kinase"/>
</dbReference>
<dbReference type="EMBL" id="MDKC01000032">
    <property type="protein sequence ID" value="ODG91005.1"/>
    <property type="molecule type" value="Genomic_DNA"/>
</dbReference>
<evidence type="ECO:0000313" key="2">
    <source>
        <dbReference type="EMBL" id="ODG91005.1"/>
    </source>
</evidence>
<gene>
    <name evidence="2" type="ORF">BED47_08170</name>
</gene>
<dbReference type="InterPro" id="IPR000719">
    <property type="entry name" value="Prot_kinase_dom"/>
</dbReference>
<dbReference type="PANTHER" id="PTHR37171:SF1">
    <property type="entry name" value="SERINE_THREONINE-PROTEIN KINASE YRZF-RELATED"/>
    <property type="match status" value="1"/>
</dbReference>
<comment type="caution">
    <text evidence="2">The sequence shown here is derived from an EMBL/GenBank/DDBJ whole genome shotgun (WGS) entry which is preliminary data.</text>
</comment>
<feature type="domain" description="Protein kinase" evidence="1">
    <location>
        <begin position="39"/>
        <end position="219"/>
    </location>
</feature>
<dbReference type="RefSeq" id="WP_069034399.1">
    <property type="nucleotide sequence ID" value="NZ_MDKC01000032.1"/>
</dbReference>
<keyword evidence="2" id="KW-0808">Transferase</keyword>
<keyword evidence="3" id="KW-1185">Reference proteome</keyword>
<evidence type="ECO:0000313" key="3">
    <source>
        <dbReference type="Proteomes" id="UP000094580"/>
    </source>
</evidence>
<dbReference type="Gene3D" id="1.10.510.10">
    <property type="entry name" value="Transferase(Phosphotransferase) domain 1"/>
    <property type="match status" value="1"/>
</dbReference>
<dbReference type="PROSITE" id="PS50011">
    <property type="entry name" value="PROTEIN_KINASE_DOM"/>
    <property type="match status" value="1"/>
</dbReference>
<dbReference type="GO" id="GO:0004674">
    <property type="term" value="F:protein serine/threonine kinase activity"/>
    <property type="evidence" value="ECO:0007669"/>
    <property type="project" value="UniProtKB-KW"/>
</dbReference>
<dbReference type="SUPFAM" id="SSF56112">
    <property type="entry name" value="Protein kinase-like (PK-like)"/>
    <property type="match status" value="1"/>
</dbReference>
<keyword evidence="2" id="KW-0418">Kinase</keyword>
<organism evidence="2 3">
    <name type="scientific">Gottfriedia luciferensis</name>
    <dbReference type="NCBI Taxonomy" id="178774"/>
    <lineage>
        <taxon>Bacteria</taxon>
        <taxon>Bacillati</taxon>
        <taxon>Bacillota</taxon>
        <taxon>Bacilli</taxon>
        <taxon>Bacillales</taxon>
        <taxon>Bacillaceae</taxon>
        <taxon>Gottfriedia</taxon>
    </lineage>
</organism>
<dbReference type="PANTHER" id="PTHR37171">
    <property type="entry name" value="SERINE/THREONINE-PROTEIN KINASE YRZF-RELATED"/>
    <property type="match status" value="1"/>
</dbReference>
<dbReference type="InterPro" id="IPR011009">
    <property type="entry name" value="Kinase-like_dom_sf"/>
</dbReference>
<name>A0ABX2ZMR0_9BACI</name>
<proteinExistence type="predicted"/>
<protein>
    <submittedName>
        <fullName evidence="2">Serine/threonine protein kinase</fullName>
    </submittedName>
</protein>
<reference evidence="2 3" key="1">
    <citation type="submission" date="2016-07" db="EMBL/GenBank/DDBJ databases">
        <authorList>
            <person name="Townsley L."/>
            <person name="Shank E.A."/>
        </authorList>
    </citation>
    <scope>NUCLEOTIDE SEQUENCE [LARGE SCALE GENOMIC DNA]</scope>
    <source>
        <strain evidence="2 3">CH01</strain>
    </source>
</reference>
<accession>A0ABX2ZMR0</accession>
<dbReference type="Proteomes" id="UP000094580">
    <property type="component" value="Unassembled WGS sequence"/>
</dbReference>
<evidence type="ECO:0000259" key="1">
    <source>
        <dbReference type="PROSITE" id="PS50011"/>
    </source>
</evidence>